<comment type="caution">
    <text evidence="1">The sequence shown here is derived from an EMBL/GenBank/DDBJ whole genome shotgun (WGS) entry which is preliminary data.</text>
</comment>
<dbReference type="Proteomes" id="UP001595604">
    <property type="component" value="Unassembled WGS sequence"/>
</dbReference>
<dbReference type="EMBL" id="JBHRTQ010000008">
    <property type="protein sequence ID" value="MFC3174629.1"/>
    <property type="molecule type" value="Genomic_DNA"/>
</dbReference>
<evidence type="ECO:0000313" key="1">
    <source>
        <dbReference type="EMBL" id="MFC3174629.1"/>
    </source>
</evidence>
<name>A0ABV7ISR6_9SPHN</name>
<gene>
    <name evidence="1" type="ORF">ACFOD9_10230</name>
</gene>
<sequence>MIARLVGTPARALGAALLGAGSLAGAAVLLLPSASDLTSAALRATAGLGHAAPRTAAPAPPNRSPARLAALFHAGQPLTLPELRWLLATGARNEDAATLLAVARQIEPHEAVPTARVAWDVLAGGRPAVARAFLEQRPDAGDPALWQLRVDLARRTGDLAAARAMVDAAARHPGTAPPAQLVSAALATDLPEAVVLAAEHGAVPAPDARLSLDLVHRALAAGRGDLVARIDRSGSPAWREADPWLAMDLARRAHDYSAALHYAALLPSGRDEARRAIVLASGDRPAIRAMLLEMAGAGGDRPVLAQQLVEAGFRADGIALLQAEAATRPASDPIAARLLYLMGPRPDASGLQWLRNRAASGADWRQAYLEREQPGTALAWLTAQGDAATTPMLLARLRLAAAARDRAAGTALVAQLLDGRRLAPADLAALAAHAPPRLDPRLTLALAHARITAGTASAQDWRDLAWDASQHGRFGEAGALLGTWLARAPDDRAALRLMADVTRKTGGERAARPWLERAAALSAPDSLERAELLEQLGRPAEALAIVDRLRQAAPADRHLTAMAGRLLIAGGDPGRARRLLAAAEPAR</sequence>
<dbReference type="SUPFAM" id="SSF48452">
    <property type="entry name" value="TPR-like"/>
    <property type="match status" value="1"/>
</dbReference>
<proteinExistence type="predicted"/>
<dbReference type="InterPro" id="IPR011990">
    <property type="entry name" value="TPR-like_helical_dom_sf"/>
</dbReference>
<protein>
    <recommendedName>
        <fullName evidence="3">Tetratricopeptide repeat protein</fullName>
    </recommendedName>
</protein>
<organism evidence="1 2">
    <name type="scientific">Novosphingobium bradum</name>
    <dbReference type="NCBI Taxonomy" id="1737444"/>
    <lineage>
        <taxon>Bacteria</taxon>
        <taxon>Pseudomonadati</taxon>
        <taxon>Pseudomonadota</taxon>
        <taxon>Alphaproteobacteria</taxon>
        <taxon>Sphingomonadales</taxon>
        <taxon>Sphingomonadaceae</taxon>
        <taxon>Novosphingobium</taxon>
    </lineage>
</organism>
<keyword evidence="2" id="KW-1185">Reference proteome</keyword>
<dbReference type="Gene3D" id="1.25.40.10">
    <property type="entry name" value="Tetratricopeptide repeat domain"/>
    <property type="match status" value="1"/>
</dbReference>
<reference evidence="2" key="1">
    <citation type="journal article" date="2019" name="Int. J. Syst. Evol. Microbiol.">
        <title>The Global Catalogue of Microorganisms (GCM) 10K type strain sequencing project: providing services to taxonomists for standard genome sequencing and annotation.</title>
        <authorList>
            <consortium name="The Broad Institute Genomics Platform"/>
            <consortium name="The Broad Institute Genome Sequencing Center for Infectious Disease"/>
            <person name="Wu L."/>
            <person name="Ma J."/>
        </authorList>
    </citation>
    <scope>NUCLEOTIDE SEQUENCE [LARGE SCALE GENOMIC DNA]</scope>
    <source>
        <strain evidence="2">KCTC 42984</strain>
    </source>
</reference>
<evidence type="ECO:0008006" key="3">
    <source>
        <dbReference type="Google" id="ProtNLM"/>
    </source>
</evidence>
<dbReference type="RefSeq" id="WP_379510014.1">
    <property type="nucleotide sequence ID" value="NZ_JBHRTQ010000008.1"/>
</dbReference>
<accession>A0ABV7ISR6</accession>
<evidence type="ECO:0000313" key="2">
    <source>
        <dbReference type="Proteomes" id="UP001595604"/>
    </source>
</evidence>